<dbReference type="Gene3D" id="3.30.70.100">
    <property type="match status" value="1"/>
</dbReference>
<dbReference type="AlphaFoldDB" id="A0A7S3EUC0"/>
<evidence type="ECO:0000259" key="2">
    <source>
        <dbReference type="PROSITE" id="PS51502"/>
    </source>
</evidence>
<feature type="compositionally biased region" description="Low complexity" evidence="1">
    <location>
        <begin position="152"/>
        <end position="162"/>
    </location>
</feature>
<reference evidence="3" key="1">
    <citation type="submission" date="2021-01" db="EMBL/GenBank/DDBJ databases">
        <authorList>
            <person name="Corre E."/>
            <person name="Pelletier E."/>
            <person name="Niang G."/>
            <person name="Scheremetjew M."/>
            <person name="Finn R."/>
            <person name="Kale V."/>
            <person name="Holt S."/>
            <person name="Cochrane G."/>
            <person name="Meng A."/>
            <person name="Brown T."/>
            <person name="Cohen L."/>
        </authorList>
    </citation>
    <scope>NUCLEOTIDE SEQUENCE</scope>
    <source>
        <strain evidence="3">CCMP281</strain>
    </source>
</reference>
<feature type="compositionally biased region" description="Pro residues" evidence="1">
    <location>
        <begin position="140"/>
        <end position="151"/>
    </location>
</feature>
<dbReference type="InterPro" id="IPR013097">
    <property type="entry name" value="Dabb"/>
</dbReference>
<proteinExistence type="predicted"/>
<name>A0A7S3EUC0_9EUKA</name>
<evidence type="ECO:0000256" key="1">
    <source>
        <dbReference type="SAM" id="MobiDB-lite"/>
    </source>
</evidence>
<dbReference type="EMBL" id="HBHX01011693">
    <property type="protein sequence ID" value="CAE0105852.1"/>
    <property type="molecule type" value="Transcribed_RNA"/>
</dbReference>
<sequence length="269" mass="29083">MPFILGWNHHANISLLSSSDVNQGFTHGVIVYLKDRADLQRYLEDPQHADIKRLQDPLLDATMVVDFEDDILETLFDRAAEVTAEVVVDGNPPNAKPRKTSAAPAPKRKKPPAPPPAYEPPAASSGTQPAGPPPKRKKIPAPPPAYEPPAAPVLVDAAVDPAEIPGSEGGSGADIKPKPLPKPTEPKEVAPLTLENLKGRVILVPRSCILPGVVEEYGCDEFEGRGWSAKVVSVHSKTATVKWTVKTGTWSGYKDYYKTSDVVTWQPLK</sequence>
<gene>
    <name evidence="3" type="ORF">HERI1096_LOCUS6510</name>
</gene>
<evidence type="ECO:0000313" key="3">
    <source>
        <dbReference type="EMBL" id="CAE0105852.1"/>
    </source>
</evidence>
<dbReference type="SUPFAM" id="SSF54909">
    <property type="entry name" value="Dimeric alpha+beta barrel"/>
    <property type="match status" value="1"/>
</dbReference>
<dbReference type="Pfam" id="PF07876">
    <property type="entry name" value="Dabb"/>
    <property type="match status" value="1"/>
</dbReference>
<feature type="domain" description="Stress-response A/B barrel" evidence="2">
    <location>
        <begin position="1"/>
        <end position="67"/>
    </location>
</feature>
<dbReference type="PROSITE" id="PS51502">
    <property type="entry name" value="S_R_A_B_BARREL"/>
    <property type="match status" value="1"/>
</dbReference>
<dbReference type="InterPro" id="IPR011008">
    <property type="entry name" value="Dimeric_a/b-barrel"/>
</dbReference>
<protein>
    <recommendedName>
        <fullName evidence="2">Stress-response A/B barrel domain-containing protein</fullName>
    </recommendedName>
</protein>
<accession>A0A7S3EUC0</accession>
<organism evidence="3">
    <name type="scientific">Haptolina ericina</name>
    <dbReference type="NCBI Taxonomy" id="156174"/>
    <lineage>
        <taxon>Eukaryota</taxon>
        <taxon>Haptista</taxon>
        <taxon>Haptophyta</taxon>
        <taxon>Prymnesiophyceae</taxon>
        <taxon>Prymnesiales</taxon>
        <taxon>Prymnesiaceae</taxon>
        <taxon>Haptolina</taxon>
    </lineage>
</organism>
<feature type="region of interest" description="Disordered" evidence="1">
    <location>
        <begin position="87"/>
        <end position="187"/>
    </location>
</feature>